<evidence type="ECO:0008006" key="4">
    <source>
        <dbReference type="Google" id="ProtNLM"/>
    </source>
</evidence>
<keyword evidence="1" id="KW-1133">Transmembrane helix</keyword>
<keyword evidence="1" id="KW-0472">Membrane</keyword>
<feature type="transmembrane region" description="Helical" evidence="1">
    <location>
        <begin position="35"/>
        <end position="54"/>
    </location>
</feature>
<evidence type="ECO:0000256" key="1">
    <source>
        <dbReference type="SAM" id="Phobius"/>
    </source>
</evidence>
<feature type="transmembrane region" description="Helical" evidence="1">
    <location>
        <begin position="12"/>
        <end position="29"/>
    </location>
</feature>
<dbReference type="EMBL" id="BAABHK010000013">
    <property type="protein sequence ID" value="GAA4634467.1"/>
    <property type="molecule type" value="Genomic_DNA"/>
</dbReference>
<organism evidence="2 3">
    <name type="scientific">Actinoallomurus vinaceus</name>
    <dbReference type="NCBI Taxonomy" id="1080074"/>
    <lineage>
        <taxon>Bacteria</taxon>
        <taxon>Bacillati</taxon>
        <taxon>Actinomycetota</taxon>
        <taxon>Actinomycetes</taxon>
        <taxon>Streptosporangiales</taxon>
        <taxon>Thermomonosporaceae</taxon>
        <taxon>Actinoallomurus</taxon>
    </lineage>
</organism>
<protein>
    <recommendedName>
        <fullName evidence="4">DUF3592 domain-containing protein</fullName>
    </recommendedName>
</protein>
<name>A0ABP8UMX2_9ACTN</name>
<gene>
    <name evidence="2" type="ORF">GCM10023196_076110</name>
</gene>
<sequence>MGRRRRRVREPAYVWWIGFGVLLLAAVFLTSWRLALIALLGWCLYEFSLVPTVCRVMTRQGFACHEPIRGRLFACTPAHQQVKNDALWSAVRLPNPFRKESVPDPNRDTGVVVYSPSVRARLAENDRNVLALAAAGTVVTVVFAVLGLSS</sequence>
<keyword evidence="1" id="KW-0812">Transmembrane</keyword>
<evidence type="ECO:0000313" key="2">
    <source>
        <dbReference type="EMBL" id="GAA4634467.1"/>
    </source>
</evidence>
<keyword evidence="3" id="KW-1185">Reference proteome</keyword>
<comment type="caution">
    <text evidence="2">The sequence shown here is derived from an EMBL/GenBank/DDBJ whole genome shotgun (WGS) entry which is preliminary data.</text>
</comment>
<dbReference type="Proteomes" id="UP001501442">
    <property type="component" value="Unassembled WGS sequence"/>
</dbReference>
<accession>A0ABP8UMX2</accession>
<dbReference type="RefSeq" id="WP_345437431.1">
    <property type="nucleotide sequence ID" value="NZ_BAABHK010000013.1"/>
</dbReference>
<evidence type="ECO:0000313" key="3">
    <source>
        <dbReference type="Proteomes" id="UP001501442"/>
    </source>
</evidence>
<reference evidence="3" key="1">
    <citation type="journal article" date="2019" name="Int. J. Syst. Evol. Microbiol.">
        <title>The Global Catalogue of Microorganisms (GCM) 10K type strain sequencing project: providing services to taxonomists for standard genome sequencing and annotation.</title>
        <authorList>
            <consortium name="The Broad Institute Genomics Platform"/>
            <consortium name="The Broad Institute Genome Sequencing Center for Infectious Disease"/>
            <person name="Wu L."/>
            <person name="Ma J."/>
        </authorList>
    </citation>
    <scope>NUCLEOTIDE SEQUENCE [LARGE SCALE GENOMIC DNA]</scope>
    <source>
        <strain evidence="3">JCM 17939</strain>
    </source>
</reference>
<proteinExistence type="predicted"/>
<feature type="transmembrane region" description="Helical" evidence="1">
    <location>
        <begin position="129"/>
        <end position="148"/>
    </location>
</feature>